<protein>
    <recommendedName>
        <fullName evidence="2">AAA+ ATPase domain-containing protein</fullName>
    </recommendedName>
</protein>
<sequence length="772" mass="86909">MASSMASALPNVTLSPPTLLRLYTICVVATTASLAIWGPQLISSIRDFARPSATPEPEPQPESSEEKPAEENKETTTATEEKSKKWKRKNQLWRYGWEDIEPPEAREKEDKDIVFVAIERTYGRNSSREDYLWIEINSRPLTELLRFEFKHLEGLLDDDPGLDARELYMARERLAELAALAPPEEEPQSGDKTDGEKPSGSDDTKSSADDSNKKDVSGEQAKETNGAEISKRGIFSDEPAPVGPELSKAEYNQALREIKLVYEFIMDEFQKVQEKLGKLTADGMISWKLLWAFIRRGQRLETVHASTGEKMGFVMTGWDYDTDRNGKPVFEIYGRWLEWTGHRYAEQEITRRIPEFTGLKKAAELSVRHLSDESSEELMARGRTYAKYAGIHHLNYSSNIIRGDRKLRAEGRLMVDVASFRRMNPNADRWDYDDPRHFSSRRARDNMTSSRTTISEDDEDLILLPPTLHGYSFVAKAWGEILVEHLSPVPFQPHVFNHLVLRNDYKSMIRSLVDAHAGKGESALLTDVVTGKGGGLVIVLHGKPGIGKTLTAEAVSEHLERPLYIVSSGELGLDASDLERTLKDTLEVATIWKAVTLIDEADVFLEARSSHELQRNALVSVFLRVLEYHSGVLILTTNRIRSFDDAFLSRFSIALRYPELDQDSRRILWAKFLTLAGASVEGHKPKVITDTSDEGFETPHSFSLADIEKLSGWNLNGRVIKQSARTAQALAVSASEPLNMSHVETVLKVSDQFAEDWKELSLEDTNPRSGSS</sequence>
<dbReference type="Proteomes" id="UP000663888">
    <property type="component" value="Unassembled WGS sequence"/>
</dbReference>
<evidence type="ECO:0000313" key="4">
    <source>
        <dbReference type="Proteomes" id="UP000663888"/>
    </source>
</evidence>
<feature type="compositionally biased region" description="Basic and acidic residues" evidence="1">
    <location>
        <begin position="64"/>
        <end position="83"/>
    </location>
</feature>
<proteinExistence type="predicted"/>
<dbReference type="Pfam" id="PF00004">
    <property type="entry name" value="AAA"/>
    <property type="match status" value="1"/>
</dbReference>
<dbReference type="SMART" id="SM00382">
    <property type="entry name" value="AAA"/>
    <property type="match status" value="1"/>
</dbReference>
<dbReference type="AlphaFoldDB" id="A0A8H3GGD5"/>
<dbReference type="InterPro" id="IPR003959">
    <property type="entry name" value="ATPase_AAA_core"/>
</dbReference>
<dbReference type="InterPro" id="IPR054289">
    <property type="entry name" value="DUF7025"/>
</dbReference>
<name>A0A8H3GGD5_9AGAM</name>
<dbReference type="GO" id="GO:0016887">
    <property type="term" value="F:ATP hydrolysis activity"/>
    <property type="evidence" value="ECO:0007669"/>
    <property type="project" value="InterPro"/>
</dbReference>
<gene>
    <name evidence="3" type="ORF">RDB_LOCUS70952</name>
</gene>
<accession>A0A8H3GGD5</accession>
<reference evidence="3" key="1">
    <citation type="submission" date="2021-01" db="EMBL/GenBank/DDBJ databases">
        <authorList>
            <person name="Kaushik A."/>
        </authorList>
    </citation>
    <scope>NUCLEOTIDE SEQUENCE</scope>
    <source>
        <strain evidence="3">AG4-R118</strain>
    </source>
</reference>
<dbReference type="InterPro" id="IPR027417">
    <property type="entry name" value="P-loop_NTPase"/>
</dbReference>
<dbReference type="InterPro" id="IPR003593">
    <property type="entry name" value="AAA+_ATPase"/>
</dbReference>
<dbReference type="Gene3D" id="3.40.50.300">
    <property type="entry name" value="P-loop containing nucleotide triphosphate hydrolases"/>
    <property type="match status" value="1"/>
</dbReference>
<evidence type="ECO:0000313" key="3">
    <source>
        <dbReference type="EMBL" id="CAE6451912.1"/>
    </source>
</evidence>
<evidence type="ECO:0000256" key="1">
    <source>
        <dbReference type="SAM" id="MobiDB-lite"/>
    </source>
</evidence>
<evidence type="ECO:0000259" key="2">
    <source>
        <dbReference type="SMART" id="SM00382"/>
    </source>
</evidence>
<dbReference type="Pfam" id="PF22942">
    <property type="entry name" value="DUF7025"/>
    <property type="match status" value="1"/>
</dbReference>
<dbReference type="PANTHER" id="PTHR46411">
    <property type="entry name" value="FAMILY ATPASE, PUTATIVE-RELATED"/>
    <property type="match status" value="1"/>
</dbReference>
<comment type="caution">
    <text evidence="3">The sequence shown here is derived from an EMBL/GenBank/DDBJ whole genome shotgun (WGS) entry which is preliminary data.</text>
</comment>
<feature type="domain" description="AAA+ ATPase" evidence="2">
    <location>
        <begin position="534"/>
        <end position="659"/>
    </location>
</feature>
<feature type="region of interest" description="Disordered" evidence="1">
    <location>
        <begin position="50"/>
        <end position="84"/>
    </location>
</feature>
<dbReference type="PANTHER" id="PTHR46411:SF3">
    <property type="entry name" value="AAA+ ATPASE DOMAIN-CONTAINING PROTEIN"/>
    <property type="match status" value="1"/>
</dbReference>
<dbReference type="GO" id="GO:0005524">
    <property type="term" value="F:ATP binding"/>
    <property type="evidence" value="ECO:0007669"/>
    <property type="project" value="InterPro"/>
</dbReference>
<feature type="region of interest" description="Disordered" evidence="1">
    <location>
        <begin position="179"/>
        <end position="243"/>
    </location>
</feature>
<dbReference type="EMBL" id="CAJMWX010001042">
    <property type="protein sequence ID" value="CAE6451912.1"/>
    <property type="molecule type" value="Genomic_DNA"/>
</dbReference>
<organism evidence="3 4">
    <name type="scientific">Rhizoctonia solani</name>
    <dbReference type="NCBI Taxonomy" id="456999"/>
    <lineage>
        <taxon>Eukaryota</taxon>
        <taxon>Fungi</taxon>
        <taxon>Dikarya</taxon>
        <taxon>Basidiomycota</taxon>
        <taxon>Agaricomycotina</taxon>
        <taxon>Agaricomycetes</taxon>
        <taxon>Cantharellales</taxon>
        <taxon>Ceratobasidiaceae</taxon>
        <taxon>Rhizoctonia</taxon>
    </lineage>
</organism>
<dbReference type="SUPFAM" id="SSF52540">
    <property type="entry name" value="P-loop containing nucleoside triphosphate hydrolases"/>
    <property type="match status" value="1"/>
</dbReference>
<feature type="compositionally biased region" description="Basic and acidic residues" evidence="1">
    <location>
        <begin position="189"/>
        <end position="222"/>
    </location>
</feature>